<organism evidence="2 3">
    <name type="scientific">Cyclotella atomus</name>
    <dbReference type="NCBI Taxonomy" id="382360"/>
    <lineage>
        <taxon>Eukaryota</taxon>
        <taxon>Sar</taxon>
        <taxon>Stramenopiles</taxon>
        <taxon>Ochrophyta</taxon>
        <taxon>Bacillariophyta</taxon>
        <taxon>Coscinodiscophyceae</taxon>
        <taxon>Thalassiosirophycidae</taxon>
        <taxon>Stephanodiscales</taxon>
        <taxon>Stephanodiscaceae</taxon>
        <taxon>Cyclotella</taxon>
    </lineage>
</organism>
<dbReference type="AlphaFoldDB" id="A0ABD3PSV4"/>
<evidence type="ECO:0000313" key="3">
    <source>
        <dbReference type="Proteomes" id="UP001530400"/>
    </source>
</evidence>
<reference evidence="2 3" key="1">
    <citation type="submission" date="2024-10" db="EMBL/GenBank/DDBJ databases">
        <title>Updated reference genomes for cyclostephanoid diatoms.</title>
        <authorList>
            <person name="Roberts W.R."/>
            <person name="Alverson A.J."/>
        </authorList>
    </citation>
    <scope>NUCLEOTIDE SEQUENCE [LARGE SCALE GENOMIC DNA]</scope>
    <source>
        <strain evidence="2 3">AJA010-31</strain>
    </source>
</reference>
<keyword evidence="1" id="KW-1133">Transmembrane helix</keyword>
<gene>
    <name evidence="2" type="ORF">ACHAWO_013020</name>
</gene>
<feature type="transmembrane region" description="Helical" evidence="1">
    <location>
        <begin position="27"/>
        <end position="49"/>
    </location>
</feature>
<evidence type="ECO:0000256" key="1">
    <source>
        <dbReference type="SAM" id="Phobius"/>
    </source>
</evidence>
<dbReference type="EMBL" id="JALLPJ020000473">
    <property type="protein sequence ID" value="KAL3791067.1"/>
    <property type="molecule type" value="Genomic_DNA"/>
</dbReference>
<accession>A0ABD3PSV4</accession>
<dbReference type="Proteomes" id="UP001530400">
    <property type="component" value="Unassembled WGS sequence"/>
</dbReference>
<sequence length="169" mass="18492">MSYLGLPSCSFPKSLLHFKDDNTNTKLSAILATATSGLTTSCLTFVSFVDVRSFLSHVHNSKTSLIQNHFATWWPHGRDLMLPMLFSSVLSNLVAYRMTSDGKFAIGAALLGCIGPYTGVVLKEDIELLRSESCEEVKETTKGFCRLHHFRFVVAGVGFGLSLVGLAEL</sequence>
<evidence type="ECO:0000313" key="2">
    <source>
        <dbReference type="EMBL" id="KAL3791067.1"/>
    </source>
</evidence>
<keyword evidence="1" id="KW-0812">Transmembrane</keyword>
<proteinExistence type="predicted"/>
<keyword evidence="3" id="KW-1185">Reference proteome</keyword>
<keyword evidence="1" id="KW-0472">Membrane</keyword>
<feature type="transmembrane region" description="Helical" evidence="1">
    <location>
        <begin position="150"/>
        <end position="167"/>
    </location>
</feature>
<name>A0ABD3PSV4_9STRA</name>
<protein>
    <submittedName>
        <fullName evidence="2">Uncharacterized protein</fullName>
    </submittedName>
</protein>
<comment type="caution">
    <text evidence="2">The sequence shown here is derived from an EMBL/GenBank/DDBJ whole genome shotgun (WGS) entry which is preliminary data.</text>
</comment>